<organism evidence="8 9">
    <name type="scientific">Marihabitans asiaticum</name>
    <dbReference type="NCBI Taxonomy" id="415218"/>
    <lineage>
        <taxon>Bacteria</taxon>
        <taxon>Bacillati</taxon>
        <taxon>Actinomycetota</taxon>
        <taxon>Actinomycetes</taxon>
        <taxon>Micrococcales</taxon>
        <taxon>Intrasporangiaceae</taxon>
        <taxon>Marihabitans</taxon>
    </lineage>
</organism>
<feature type="modified residue" description="4-aspartylphosphate" evidence="5">
    <location>
        <position position="73"/>
    </location>
</feature>
<proteinExistence type="predicted"/>
<feature type="domain" description="Response regulatory" evidence="7">
    <location>
        <begin position="23"/>
        <end position="143"/>
    </location>
</feature>
<dbReference type="CDD" id="cd17535">
    <property type="entry name" value="REC_NarL-like"/>
    <property type="match status" value="1"/>
</dbReference>
<reference evidence="8 9" key="1">
    <citation type="submission" date="2019-06" db="EMBL/GenBank/DDBJ databases">
        <title>Sequencing the genomes of 1000 actinobacteria strains.</title>
        <authorList>
            <person name="Klenk H.-P."/>
        </authorList>
    </citation>
    <scope>NUCLEOTIDE SEQUENCE [LARGE SCALE GENOMIC DNA]</scope>
    <source>
        <strain evidence="8 9">DSM 18935</strain>
    </source>
</reference>
<accession>A0A560WGF4</accession>
<keyword evidence="1 5" id="KW-0597">Phosphoprotein</keyword>
<keyword evidence="2" id="KW-0805">Transcription regulation</keyword>
<dbReference type="AlphaFoldDB" id="A0A560WGF4"/>
<gene>
    <name evidence="8" type="ORF">FB557_0300</name>
</gene>
<keyword evidence="4" id="KW-0804">Transcription</keyword>
<evidence type="ECO:0000256" key="4">
    <source>
        <dbReference type="ARBA" id="ARBA00023163"/>
    </source>
</evidence>
<dbReference type="PROSITE" id="PS50043">
    <property type="entry name" value="HTH_LUXR_2"/>
    <property type="match status" value="1"/>
</dbReference>
<dbReference type="InterPro" id="IPR016032">
    <property type="entry name" value="Sig_transdc_resp-reg_C-effctor"/>
</dbReference>
<dbReference type="GO" id="GO:0003677">
    <property type="term" value="F:DNA binding"/>
    <property type="evidence" value="ECO:0007669"/>
    <property type="project" value="UniProtKB-KW"/>
</dbReference>
<dbReference type="Gene3D" id="3.40.50.2300">
    <property type="match status" value="1"/>
</dbReference>
<dbReference type="InterPro" id="IPR000792">
    <property type="entry name" value="Tscrpt_reg_LuxR_C"/>
</dbReference>
<sequence>MSSSTGSTTPTPASAEPTAQRISVVIAEDSVLLRDGLVRLLGSAGFDVAAACPDAETFLRAVQEHQPDLVVVDVRMPPTFTSEGIKAALVVREQHPGTAVMVLSQYVEEEYATELLASRTRSVGYLLKDRVADTSDFVDALREVHGGGTVLDPEVVAQLLTRARHADPLASLTPREHDVLDLMAQGRTNSAIAAQLYVSEGAVEKHVSSIFTKLDLPPTEGDHRRVLAVLRRLEQEG</sequence>
<dbReference type="CDD" id="cd06170">
    <property type="entry name" value="LuxR_C_like"/>
    <property type="match status" value="1"/>
</dbReference>
<dbReference type="Pfam" id="PF00196">
    <property type="entry name" value="GerE"/>
    <property type="match status" value="1"/>
</dbReference>
<dbReference type="InterPro" id="IPR058245">
    <property type="entry name" value="NreC/VraR/RcsB-like_REC"/>
</dbReference>
<comment type="caution">
    <text evidence="8">The sequence shown here is derived from an EMBL/GenBank/DDBJ whole genome shotgun (WGS) entry which is preliminary data.</text>
</comment>
<dbReference type="InterPro" id="IPR039420">
    <property type="entry name" value="WalR-like"/>
</dbReference>
<dbReference type="GO" id="GO:0006355">
    <property type="term" value="P:regulation of DNA-templated transcription"/>
    <property type="evidence" value="ECO:0007669"/>
    <property type="project" value="InterPro"/>
</dbReference>
<dbReference type="InterPro" id="IPR001789">
    <property type="entry name" value="Sig_transdc_resp-reg_receiver"/>
</dbReference>
<dbReference type="PRINTS" id="PR00038">
    <property type="entry name" value="HTHLUXR"/>
</dbReference>
<dbReference type="Proteomes" id="UP000315628">
    <property type="component" value="Unassembled WGS sequence"/>
</dbReference>
<dbReference type="EMBL" id="VIUW01000001">
    <property type="protein sequence ID" value="TWD16763.1"/>
    <property type="molecule type" value="Genomic_DNA"/>
</dbReference>
<evidence type="ECO:0000256" key="3">
    <source>
        <dbReference type="ARBA" id="ARBA00023125"/>
    </source>
</evidence>
<evidence type="ECO:0000256" key="2">
    <source>
        <dbReference type="ARBA" id="ARBA00023015"/>
    </source>
</evidence>
<evidence type="ECO:0000256" key="5">
    <source>
        <dbReference type="PROSITE-ProRule" id="PRU00169"/>
    </source>
</evidence>
<dbReference type="GO" id="GO:0000160">
    <property type="term" value="P:phosphorelay signal transduction system"/>
    <property type="evidence" value="ECO:0007669"/>
    <property type="project" value="InterPro"/>
</dbReference>
<dbReference type="SMART" id="SM00421">
    <property type="entry name" value="HTH_LUXR"/>
    <property type="match status" value="1"/>
</dbReference>
<dbReference type="SUPFAM" id="SSF52172">
    <property type="entry name" value="CheY-like"/>
    <property type="match status" value="1"/>
</dbReference>
<evidence type="ECO:0000259" key="6">
    <source>
        <dbReference type="PROSITE" id="PS50043"/>
    </source>
</evidence>
<protein>
    <submittedName>
        <fullName evidence="8">LuxR family two component transcriptional regulator</fullName>
    </submittedName>
</protein>
<dbReference type="PANTHER" id="PTHR43214">
    <property type="entry name" value="TWO-COMPONENT RESPONSE REGULATOR"/>
    <property type="match status" value="1"/>
</dbReference>
<dbReference type="InterPro" id="IPR011006">
    <property type="entry name" value="CheY-like_superfamily"/>
</dbReference>
<dbReference type="SUPFAM" id="SSF46894">
    <property type="entry name" value="C-terminal effector domain of the bipartite response regulators"/>
    <property type="match status" value="1"/>
</dbReference>
<evidence type="ECO:0000313" key="9">
    <source>
        <dbReference type="Proteomes" id="UP000315628"/>
    </source>
</evidence>
<dbReference type="PROSITE" id="PS50110">
    <property type="entry name" value="RESPONSE_REGULATORY"/>
    <property type="match status" value="1"/>
</dbReference>
<keyword evidence="9" id="KW-1185">Reference proteome</keyword>
<feature type="domain" description="HTH luxR-type" evidence="6">
    <location>
        <begin position="165"/>
        <end position="236"/>
    </location>
</feature>
<keyword evidence="3" id="KW-0238">DNA-binding</keyword>
<dbReference type="PANTHER" id="PTHR43214:SF24">
    <property type="entry name" value="TRANSCRIPTIONAL REGULATORY PROTEIN NARL-RELATED"/>
    <property type="match status" value="1"/>
</dbReference>
<dbReference type="SMART" id="SM00448">
    <property type="entry name" value="REC"/>
    <property type="match status" value="1"/>
</dbReference>
<evidence type="ECO:0000259" key="7">
    <source>
        <dbReference type="PROSITE" id="PS50110"/>
    </source>
</evidence>
<evidence type="ECO:0000256" key="1">
    <source>
        <dbReference type="ARBA" id="ARBA00022553"/>
    </source>
</evidence>
<dbReference type="Pfam" id="PF00072">
    <property type="entry name" value="Response_reg"/>
    <property type="match status" value="1"/>
</dbReference>
<name>A0A560WGF4_9MICO</name>
<evidence type="ECO:0000313" key="8">
    <source>
        <dbReference type="EMBL" id="TWD16763.1"/>
    </source>
</evidence>